<name>A0ABW6JL24_STRCE</name>
<evidence type="ECO:0000313" key="3">
    <source>
        <dbReference type="Proteomes" id="UP001600650"/>
    </source>
</evidence>
<dbReference type="Gene3D" id="3.90.1530.10">
    <property type="entry name" value="Conserved hypothetical protein from pyrococcus furiosus pfu- 392566-001, ParB domain"/>
    <property type="match status" value="1"/>
</dbReference>
<dbReference type="Proteomes" id="UP001600650">
    <property type="component" value="Unassembled WGS sequence"/>
</dbReference>
<dbReference type="InterPro" id="IPR003115">
    <property type="entry name" value="ParB_N"/>
</dbReference>
<sequence length="180" mass="19584">MTATDSPLRAPSGTDKQPLAQVHWMQRDALSANSWNPNVQAPPEHRLLKTSILENGWTQPIVARPMESGLEIVDGFHRWTIAADKEVAALTGGLVPVVVLPATDPATARMATVRHNRARGTHHVLGMAQIVADLIAQGLSYDEIGKRLGMDYEEVDRLADRGNMLVRHAPDGFGNGWTVG</sequence>
<dbReference type="RefSeq" id="WP_381727249.1">
    <property type="nucleotide sequence ID" value="NZ_JBHVBU010000058.1"/>
</dbReference>
<gene>
    <name evidence="2" type="ORF">ACFU0X_20525</name>
</gene>
<dbReference type="InterPro" id="IPR036086">
    <property type="entry name" value="ParB/Sulfiredoxin_sf"/>
</dbReference>
<evidence type="ECO:0000259" key="1">
    <source>
        <dbReference type="SMART" id="SM00470"/>
    </source>
</evidence>
<dbReference type="SMART" id="SM00470">
    <property type="entry name" value="ParB"/>
    <property type="match status" value="1"/>
</dbReference>
<organism evidence="2 3">
    <name type="scientific">Streptomyces cellulosae</name>
    <dbReference type="NCBI Taxonomy" id="1968"/>
    <lineage>
        <taxon>Bacteria</taxon>
        <taxon>Bacillati</taxon>
        <taxon>Actinomycetota</taxon>
        <taxon>Actinomycetes</taxon>
        <taxon>Kitasatosporales</taxon>
        <taxon>Streptomycetaceae</taxon>
        <taxon>Streptomyces</taxon>
    </lineage>
</organism>
<feature type="domain" description="ParB-like N-terminal" evidence="1">
    <location>
        <begin position="23"/>
        <end position="117"/>
    </location>
</feature>
<dbReference type="PANTHER" id="PTHR33375:SF1">
    <property type="entry name" value="CHROMOSOME-PARTITIONING PROTEIN PARB-RELATED"/>
    <property type="match status" value="1"/>
</dbReference>
<keyword evidence="3" id="KW-1185">Reference proteome</keyword>
<dbReference type="PANTHER" id="PTHR33375">
    <property type="entry name" value="CHROMOSOME-PARTITIONING PROTEIN PARB-RELATED"/>
    <property type="match status" value="1"/>
</dbReference>
<comment type="caution">
    <text evidence="2">The sequence shown here is derived from an EMBL/GenBank/DDBJ whole genome shotgun (WGS) entry which is preliminary data.</text>
</comment>
<dbReference type="InterPro" id="IPR050336">
    <property type="entry name" value="Chromosome_partition/occlusion"/>
</dbReference>
<proteinExistence type="predicted"/>
<dbReference type="SUPFAM" id="SSF110849">
    <property type="entry name" value="ParB/Sulfiredoxin"/>
    <property type="match status" value="1"/>
</dbReference>
<dbReference type="Pfam" id="PF02195">
    <property type="entry name" value="ParB_N"/>
    <property type="match status" value="1"/>
</dbReference>
<dbReference type="EMBL" id="JBHVBU010000058">
    <property type="protein sequence ID" value="MFE7965387.1"/>
    <property type="molecule type" value="Genomic_DNA"/>
</dbReference>
<accession>A0ABW6JL24</accession>
<reference evidence="2 3" key="1">
    <citation type="submission" date="2024-09" db="EMBL/GenBank/DDBJ databases">
        <title>The Natural Products Discovery Center: Release of the First 8490 Sequenced Strains for Exploring Actinobacteria Biosynthetic Diversity.</title>
        <authorList>
            <person name="Kalkreuter E."/>
            <person name="Kautsar S.A."/>
            <person name="Yang D."/>
            <person name="Bader C.D."/>
            <person name="Teijaro C.N."/>
            <person name="Fluegel L."/>
            <person name="Davis C.M."/>
            <person name="Simpson J.R."/>
            <person name="Lauterbach L."/>
            <person name="Steele A.D."/>
            <person name="Gui C."/>
            <person name="Meng S."/>
            <person name="Li G."/>
            <person name="Viehrig K."/>
            <person name="Ye F."/>
            <person name="Su P."/>
            <person name="Kiefer A.F."/>
            <person name="Nichols A."/>
            <person name="Cepeda A.J."/>
            <person name="Yan W."/>
            <person name="Fan B."/>
            <person name="Jiang Y."/>
            <person name="Adhikari A."/>
            <person name="Zheng C.-J."/>
            <person name="Schuster L."/>
            <person name="Cowan T.M."/>
            <person name="Smanski M.J."/>
            <person name="Chevrette M.G."/>
            <person name="De Carvalho L.P.S."/>
            <person name="Shen B."/>
        </authorList>
    </citation>
    <scope>NUCLEOTIDE SEQUENCE [LARGE SCALE GENOMIC DNA]</scope>
    <source>
        <strain evidence="2 3">NPDC057399</strain>
    </source>
</reference>
<evidence type="ECO:0000313" key="2">
    <source>
        <dbReference type="EMBL" id="MFE7965387.1"/>
    </source>
</evidence>
<protein>
    <submittedName>
        <fullName evidence="2">ParB N-terminal domain-containing protein</fullName>
    </submittedName>
</protein>